<dbReference type="InterPro" id="IPR001264">
    <property type="entry name" value="Glyco_trans_51"/>
</dbReference>
<dbReference type="SUPFAM" id="SSF53955">
    <property type="entry name" value="Lysozyme-like"/>
    <property type="match status" value="1"/>
</dbReference>
<dbReference type="GO" id="GO:0008955">
    <property type="term" value="F:peptidoglycan glycosyltransferase activity"/>
    <property type="evidence" value="ECO:0007669"/>
    <property type="project" value="UniProtKB-UniRule"/>
</dbReference>
<dbReference type="Pfam" id="PF00905">
    <property type="entry name" value="Transpeptidase"/>
    <property type="match status" value="1"/>
</dbReference>
<evidence type="ECO:0000256" key="12">
    <source>
        <dbReference type="ARBA" id="ARBA00022801"/>
    </source>
</evidence>
<organism evidence="31 32">
    <name type="scientific">Veronia pacifica</name>
    <dbReference type="NCBI Taxonomy" id="1080227"/>
    <lineage>
        <taxon>Bacteria</taxon>
        <taxon>Pseudomonadati</taxon>
        <taxon>Pseudomonadota</taxon>
        <taxon>Gammaproteobacteria</taxon>
        <taxon>Vibrionales</taxon>
        <taxon>Vibrionaceae</taxon>
        <taxon>Veronia</taxon>
    </lineage>
</organism>
<dbReference type="SUPFAM" id="SSF56601">
    <property type="entry name" value="beta-lactamase/transpeptidase-like"/>
    <property type="match status" value="1"/>
</dbReference>
<comment type="pathway">
    <text evidence="3 24">Cell wall biogenesis; peptidoglycan biosynthesis.</text>
</comment>
<dbReference type="Gene3D" id="3.30.2060.10">
    <property type="entry name" value="Penicillin-binding protein 1b domain"/>
    <property type="match status" value="1"/>
</dbReference>
<dbReference type="Gene3D" id="3.40.710.10">
    <property type="entry name" value="DD-peptidase/beta-lactamase superfamily"/>
    <property type="match status" value="1"/>
</dbReference>
<dbReference type="GO" id="GO:0071555">
    <property type="term" value="P:cell wall organization"/>
    <property type="evidence" value="ECO:0007669"/>
    <property type="project" value="UniProtKB-UniRule"/>
</dbReference>
<sequence length="796" mass="89010">MVIKIKNAATEKPKQGKTKTPAKKKSSTTRKSPAKKSSNKKNNQQKKNWFRWTAVLGLKLGLCCVAVMALFGIYLDSKIQSRFEGQIWSLPAVVYGRVLHLEPGDNQDIQGLKQELELLNYQRVRQPEKAGQYAASSTKIEIIRRPFEFEDGSDPSRHVMISFDQQGVKKLKDMDSGKQLGFLNIEPRLLGMMNPRGDEQRLFVPREGFPEYLVDALLTTEDRDFYHHGGVSPIAIARAFVANLRSGRTVQGGSTLTQQLAKNIFLTRERSLWRKVQEAYMAVILDYRYSKDKILETYLNEVYLGQAAGNAVHGFPLGARLYFGRPINELSLDQLAMLVGMVKGPSYYNPRRYPERARQRRDLVLRLMMEQNLISGAQYEQAASRKLGIEKDVGLTQRQPAYFELLRQEIKERVGGQFTPGTGLRVFTTLDPLSQQLIEKAVVDTVGSLKKRAGKKLEAAAVIADRSSGEIRAVVGGSRPGYAGFNRALNGSRQIGSLAKPPIYLAALSQPDKYNLMSPLDDNPLSLNSNGTQWQPRNYDRKYRGQVPLITALEKSYNIPTVNLGLDLGLNNVVDTMADLGIDPDQITRVPSLLLGAFTLTPMEVTQMYQTLASGGRKASLTALRSVVTQQGDVLYRQWPKSSQVVPAQASWLTLFAMKKVVASGTARRLNHEFSWASLAGKTGTTDNNRDSWYVGIDGREVVTVWLGRDDNKPTGLTGSSGALPVYQNYIKRRQPQPLLLPWPSQLTSVSYHRQATSFVPDCKSKTTLPVWDRDGKWKSYCQGGPVGWLERLFNG</sequence>
<evidence type="ECO:0000256" key="14">
    <source>
        <dbReference type="ARBA" id="ARBA00022984"/>
    </source>
</evidence>
<dbReference type="GO" id="GO:0046677">
    <property type="term" value="P:response to antibiotic"/>
    <property type="evidence" value="ECO:0007669"/>
    <property type="project" value="UniProtKB-UniRule"/>
</dbReference>
<dbReference type="PANTHER" id="PTHR32282">
    <property type="entry name" value="BINDING PROTEIN TRANSPEPTIDASE, PUTATIVE-RELATED"/>
    <property type="match status" value="1"/>
</dbReference>
<feature type="domain" description="Glycosyl transferase family 51" evidence="29">
    <location>
        <begin position="197"/>
        <end position="368"/>
    </location>
</feature>
<comment type="function">
    <text evidence="1 24">Cell wall formation. Synthesis of cross-linked peptidoglycan from the lipid intermediates. The enzyme has a penicillin-insensitive transglycosylase N-terminal domain (formation of linear glycan strands) and a penicillin-sensitive transpeptidase C-terminal domain (cross-linking of the peptide subunits).</text>
</comment>
<evidence type="ECO:0000256" key="23">
    <source>
        <dbReference type="NCBIfam" id="TIGR02071"/>
    </source>
</evidence>
<evidence type="ECO:0000256" key="9">
    <source>
        <dbReference type="ARBA" id="ARBA00022670"/>
    </source>
</evidence>
<dbReference type="NCBIfam" id="TIGR02074">
    <property type="entry name" value="PBP_1a_fam"/>
    <property type="match status" value="1"/>
</dbReference>
<keyword evidence="17" id="KW-0511">Multifunctional enzyme</keyword>
<evidence type="ECO:0000256" key="1">
    <source>
        <dbReference type="ARBA" id="ARBA00002624"/>
    </source>
</evidence>
<comment type="catalytic activity">
    <reaction evidence="20">
        <text>Preferential cleavage: (Ac)2-L-Lys-D-Ala-|-D-Ala. Also transpeptidation of peptidyl-alanyl moieties that are N-acyl substituents of D-alanine.</text>
        <dbReference type="EC" id="3.4.16.4"/>
    </reaction>
</comment>
<dbReference type="RefSeq" id="WP_068902238.1">
    <property type="nucleotide sequence ID" value="NZ_JBHUIF010000019.1"/>
</dbReference>
<keyword evidence="15 27" id="KW-0472">Membrane</keyword>
<dbReference type="PANTHER" id="PTHR32282:SF11">
    <property type="entry name" value="PENICILLIN-BINDING PROTEIN 1B"/>
    <property type="match status" value="1"/>
</dbReference>
<dbReference type="UniPathway" id="UPA00219"/>
<keyword evidence="7" id="KW-1003">Cell membrane</keyword>
<keyword evidence="11 24" id="KW-0808">Transferase</keyword>
<evidence type="ECO:0000256" key="24">
    <source>
        <dbReference type="PIRNR" id="PIRNR002799"/>
    </source>
</evidence>
<evidence type="ECO:0000259" key="28">
    <source>
        <dbReference type="Pfam" id="PF00905"/>
    </source>
</evidence>
<keyword evidence="32" id="KW-1185">Reference proteome</keyword>
<comment type="catalytic activity">
    <reaction evidence="21">
        <text>[GlcNAc-(1-&gt;4)-Mur2Ac(oyl-L-Ala-gamma-D-Glu-L-Lys-D-Ala-D-Ala)](n)-di-trans,octa-cis-undecaprenyl diphosphate + beta-D-GlcNAc-(1-&gt;4)-Mur2Ac(oyl-L-Ala-gamma-D-Glu-L-Lys-D-Ala-D-Ala)-di-trans,octa-cis-undecaprenyl diphosphate = [GlcNAc-(1-&gt;4)-Mur2Ac(oyl-L-Ala-gamma-D-Glu-L-Lys-D-Ala-D-Ala)](n+1)-di-trans,octa-cis-undecaprenyl diphosphate + di-trans,octa-cis-undecaprenyl diphosphate + H(+)</text>
        <dbReference type="Rhea" id="RHEA:23708"/>
        <dbReference type="Rhea" id="RHEA-COMP:9602"/>
        <dbReference type="Rhea" id="RHEA-COMP:9603"/>
        <dbReference type="ChEBI" id="CHEBI:15378"/>
        <dbReference type="ChEBI" id="CHEBI:58405"/>
        <dbReference type="ChEBI" id="CHEBI:60033"/>
        <dbReference type="ChEBI" id="CHEBI:78435"/>
        <dbReference type="EC" id="2.4.99.28"/>
    </reaction>
</comment>
<evidence type="ECO:0000313" key="32">
    <source>
        <dbReference type="Proteomes" id="UP000094936"/>
    </source>
</evidence>
<evidence type="ECO:0000256" key="2">
    <source>
        <dbReference type="ARBA" id="ARBA00004236"/>
    </source>
</evidence>
<dbReference type="InterPro" id="IPR001460">
    <property type="entry name" value="PCN-bd_Tpept"/>
</dbReference>
<dbReference type="Pfam" id="PF14814">
    <property type="entry name" value="UB2H"/>
    <property type="match status" value="1"/>
</dbReference>
<keyword evidence="13 24" id="KW-0133">Cell shape</keyword>
<feature type="active site" description="Acyl-ester intermediate; for transpeptidase activity" evidence="25">
    <location>
        <position position="497"/>
    </location>
</feature>
<dbReference type="OrthoDB" id="9766909at2"/>
<feature type="region of interest" description="Disordered" evidence="26">
    <location>
        <begin position="1"/>
        <end position="44"/>
    </location>
</feature>
<evidence type="ECO:0000256" key="22">
    <source>
        <dbReference type="ARBA" id="ARBA00060592"/>
    </source>
</evidence>
<comment type="similarity">
    <text evidence="4 24">In the C-terminal section; belongs to the transpeptidase family.</text>
</comment>
<keyword evidence="9" id="KW-0645">Protease</keyword>
<keyword evidence="27" id="KW-0812">Transmembrane</keyword>
<dbReference type="InterPro" id="IPR028166">
    <property type="entry name" value="UB2H"/>
</dbReference>
<dbReference type="Gene3D" id="1.20.5.100">
    <property type="entry name" value="Cytochrome c1, transmembrane anchor, C-terminal"/>
    <property type="match status" value="1"/>
</dbReference>
<dbReference type="GO" id="GO:0030288">
    <property type="term" value="C:outer membrane-bounded periplasmic space"/>
    <property type="evidence" value="ECO:0007669"/>
    <property type="project" value="TreeGrafter"/>
</dbReference>
<dbReference type="InterPro" id="IPR012338">
    <property type="entry name" value="Beta-lactam/transpept-like"/>
</dbReference>
<dbReference type="GO" id="GO:0009002">
    <property type="term" value="F:serine-type D-Ala-D-Ala carboxypeptidase activity"/>
    <property type="evidence" value="ECO:0007669"/>
    <property type="project" value="UniProtKB-EC"/>
</dbReference>
<comment type="similarity">
    <text evidence="5 24">In the N-terminal section; belongs to the glycosyltransferase 51 family.</text>
</comment>
<keyword evidence="8" id="KW-0121">Carboxypeptidase</keyword>
<dbReference type="GO" id="GO:0008658">
    <property type="term" value="F:penicillin binding"/>
    <property type="evidence" value="ECO:0007669"/>
    <property type="project" value="UniProtKB-UniRule"/>
</dbReference>
<gene>
    <name evidence="31" type="ORF">A8L45_11120</name>
</gene>
<comment type="pathway">
    <text evidence="22">Glycan biosynthesis.</text>
</comment>
<dbReference type="PIRSF" id="PIRSF002799">
    <property type="entry name" value="PBP_1b"/>
    <property type="match status" value="1"/>
</dbReference>
<dbReference type="AlphaFoldDB" id="A0A1C3EIV5"/>
<evidence type="ECO:0000256" key="27">
    <source>
        <dbReference type="SAM" id="Phobius"/>
    </source>
</evidence>
<evidence type="ECO:0000256" key="18">
    <source>
        <dbReference type="ARBA" id="ARBA00023316"/>
    </source>
</evidence>
<dbReference type="InterPro" id="IPR011813">
    <property type="entry name" value="PBP_1b"/>
</dbReference>
<keyword evidence="18 24" id="KW-0961">Cell wall biogenesis/degradation</keyword>
<evidence type="ECO:0000256" key="6">
    <source>
        <dbReference type="ARBA" id="ARBA00018637"/>
    </source>
</evidence>
<evidence type="ECO:0000256" key="21">
    <source>
        <dbReference type="ARBA" id="ARBA00049902"/>
    </source>
</evidence>
<evidence type="ECO:0000256" key="5">
    <source>
        <dbReference type="ARBA" id="ARBA00007739"/>
    </source>
</evidence>
<evidence type="ECO:0000256" key="13">
    <source>
        <dbReference type="ARBA" id="ARBA00022960"/>
    </source>
</evidence>
<evidence type="ECO:0000256" key="16">
    <source>
        <dbReference type="ARBA" id="ARBA00023251"/>
    </source>
</evidence>
<keyword evidence="10 24" id="KW-0328">Glycosyltransferase</keyword>
<dbReference type="GO" id="GO:0009274">
    <property type="term" value="C:peptidoglycan-based cell wall"/>
    <property type="evidence" value="ECO:0007669"/>
    <property type="project" value="UniProtKB-UniRule"/>
</dbReference>
<feature type="active site" description="Proton donor; for transglycosylase activity" evidence="25">
    <location>
        <position position="221"/>
    </location>
</feature>
<evidence type="ECO:0000256" key="20">
    <source>
        <dbReference type="ARBA" id="ARBA00034000"/>
    </source>
</evidence>
<dbReference type="STRING" id="1080227.A8L45_11120"/>
<evidence type="ECO:0000256" key="26">
    <source>
        <dbReference type="SAM" id="MobiDB-lite"/>
    </source>
</evidence>
<evidence type="ECO:0000256" key="4">
    <source>
        <dbReference type="ARBA" id="ARBA00007090"/>
    </source>
</evidence>
<keyword evidence="12" id="KW-0378">Hydrolase</keyword>
<evidence type="ECO:0000256" key="17">
    <source>
        <dbReference type="ARBA" id="ARBA00023268"/>
    </source>
</evidence>
<keyword evidence="27" id="KW-1133">Transmembrane helix</keyword>
<name>A0A1C3EIV5_9GAMM</name>
<evidence type="ECO:0000256" key="3">
    <source>
        <dbReference type="ARBA" id="ARBA00004752"/>
    </source>
</evidence>
<evidence type="ECO:0000256" key="11">
    <source>
        <dbReference type="ARBA" id="ARBA00022679"/>
    </source>
</evidence>
<feature type="domain" description="Bifunctional transglycosylase second" evidence="30">
    <location>
        <begin position="101"/>
        <end position="183"/>
    </location>
</feature>
<dbReference type="GO" id="GO:0008360">
    <property type="term" value="P:regulation of cell shape"/>
    <property type="evidence" value="ECO:0007669"/>
    <property type="project" value="UniProtKB-UniRule"/>
</dbReference>
<evidence type="ECO:0000256" key="15">
    <source>
        <dbReference type="ARBA" id="ARBA00023136"/>
    </source>
</evidence>
<dbReference type="InterPro" id="IPR023346">
    <property type="entry name" value="Lysozyme-like_dom_sf"/>
</dbReference>
<keyword evidence="14 24" id="KW-0573">Peptidoglycan synthesis</keyword>
<proteinExistence type="inferred from homology"/>
<dbReference type="InterPro" id="IPR036950">
    <property type="entry name" value="PBP_transglycosylase"/>
</dbReference>
<dbReference type="NCBIfam" id="TIGR02071">
    <property type="entry name" value="PBP_1b"/>
    <property type="match status" value="1"/>
</dbReference>
<accession>A0A1C3EIV5</accession>
<evidence type="ECO:0000259" key="29">
    <source>
        <dbReference type="Pfam" id="PF00912"/>
    </source>
</evidence>
<evidence type="ECO:0000256" key="7">
    <source>
        <dbReference type="ARBA" id="ARBA00022475"/>
    </source>
</evidence>
<evidence type="ECO:0000256" key="19">
    <source>
        <dbReference type="ARBA" id="ARBA00032454"/>
    </source>
</evidence>
<evidence type="ECO:0000259" key="30">
    <source>
        <dbReference type="Pfam" id="PF14814"/>
    </source>
</evidence>
<evidence type="ECO:0000256" key="10">
    <source>
        <dbReference type="ARBA" id="ARBA00022676"/>
    </source>
</evidence>
<dbReference type="Pfam" id="PF00912">
    <property type="entry name" value="Transgly"/>
    <property type="match status" value="1"/>
</dbReference>
<comment type="subcellular location">
    <subcellularLocation>
        <location evidence="2">Cell membrane</location>
    </subcellularLocation>
</comment>
<dbReference type="InterPro" id="IPR050396">
    <property type="entry name" value="Glycosyltr_51/Transpeptidase"/>
</dbReference>
<keyword evidence="16" id="KW-0046">Antibiotic resistance</keyword>
<dbReference type="GO" id="GO:0006508">
    <property type="term" value="P:proteolysis"/>
    <property type="evidence" value="ECO:0007669"/>
    <property type="project" value="UniProtKB-KW"/>
</dbReference>
<dbReference type="EMBL" id="LYBM01000018">
    <property type="protein sequence ID" value="ODA33172.1"/>
    <property type="molecule type" value="Genomic_DNA"/>
</dbReference>
<comment type="caution">
    <text evidence="31">The sequence shown here is derived from an EMBL/GenBank/DDBJ whole genome shotgun (WGS) entry which is preliminary data.</text>
</comment>
<dbReference type="Proteomes" id="UP000094936">
    <property type="component" value="Unassembled WGS sequence"/>
</dbReference>
<feature type="domain" description="Penicillin-binding protein transpeptidase" evidence="28">
    <location>
        <begin position="460"/>
        <end position="697"/>
    </location>
</feature>
<reference evidence="31 32" key="1">
    <citation type="submission" date="2016-05" db="EMBL/GenBank/DDBJ databases">
        <title>Genomic Taxonomy of the Vibrionaceae.</title>
        <authorList>
            <person name="Gomez-Gil B."/>
            <person name="Enciso-Ibarra J."/>
        </authorList>
    </citation>
    <scope>NUCLEOTIDE SEQUENCE [LARGE SCALE GENOMIC DNA]</scope>
    <source>
        <strain evidence="31 32">CAIM 1920</strain>
    </source>
</reference>
<evidence type="ECO:0000313" key="31">
    <source>
        <dbReference type="EMBL" id="ODA33172.1"/>
    </source>
</evidence>
<dbReference type="GO" id="GO:0009252">
    <property type="term" value="P:peptidoglycan biosynthetic process"/>
    <property type="evidence" value="ECO:0007669"/>
    <property type="project" value="UniProtKB-UniRule"/>
</dbReference>
<dbReference type="FunFam" id="1.10.3810.10:FF:000002">
    <property type="entry name" value="Penicillin-binding protein 1B"/>
    <property type="match status" value="1"/>
</dbReference>
<evidence type="ECO:0000256" key="8">
    <source>
        <dbReference type="ARBA" id="ARBA00022645"/>
    </source>
</evidence>
<dbReference type="GO" id="GO:0005886">
    <property type="term" value="C:plasma membrane"/>
    <property type="evidence" value="ECO:0007669"/>
    <property type="project" value="UniProtKB-SubCell"/>
</dbReference>
<evidence type="ECO:0000256" key="25">
    <source>
        <dbReference type="PIRSR" id="PIRSR002799-1"/>
    </source>
</evidence>
<dbReference type="Gene3D" id="1.10.3810.10">
    <property type="entry name" value="Biosynthetic peptidoglycan transglycosylase-like"/>
    <property type="match status" value="1"/>
</dbReference>
<feature type="transmembrane region" description="Helical" evidence="27">
    <location>
        <begin position="49"/>
        <end position="75"/>
    </location>
</feature>
<protein>
    <recommendedName>
        <fullName evidence="6 23">Penicillin-binding protein 1B</fullName>
        <shortName evidence="24">PBP-1b</shortName>
        <shortName evidence="24">PBP1b</shortName>
    </recommendedName>
    <alternativeName>
        <fullName evidence="19 24">Murein polymerase</fullName>
    </alternativeName>
</protein>
<feature type="compositionally biased region" description="Basic residues" evidence="26">
    <location>
        <begin position="15"/>
        <end position="39"/>
    </location>
</feature>